<name>A0ABX5MMF8_9BURK</name>
<evidence type="ECO:0000256" key="2">
    <source>
        <dbReference type="ARBA" id="ARBA00007663"/>
    </source>
</evidence>
<evidence type="ECO:0000313" key="15">
    <source>
        <dbReference type="EMBL" id="PXX10615.1"/>
    </source>
</evidence>
<comment type="caution">
    <text evidence="15">The sequence shown here is derived from an EMBL/GenBank/DDBJ whole genome shotgun (WGS) entry which is preliminary data.</text>
</comment>
<comment type="function">
    <text evidence="13">Required for the formation of a threonylcarbamoyl group on adenosine at position 37 (t(6)A37) in tRNAs that read codons beginning with adenine.</text>
</comment>
<comment type="similarity">
    <text evidence="2 13">Belongs to the SUA5 family.</text>
</comment>
<dbReference type="Pfam" id="PF03481">
    <property type="entry name" value="Sua5_C"/>
    <property type="match status" value="1"/>
</dbReference>
<evidence type="ECO:0000256" key="13">
    <source>
        <dbReference type="PIRNR" id="PIRNR004930"/>
    </source>
</evidence>
<dbReference type="PANTHER" id="PTHR17490">
    <property type="entry name" value="SUA5"/>
    <property type="match status" value="1"/>
</dbReference>
<keyword evidence="8 13" id="KW-0548">Nucleotidyltransferase</keyword>
<keyword evidence="5 13" id="KW-0963">Cytoplasm</keyword>
<dbReference type="InterPro" id="IPR006070">
    <property type="entry name" value="Sua5-like_dom"/>
</dbReference>
<dbReference type="NCBIfam" id="TIGR00057">
    <property type="entry name" value="L-threonylcarbamoyladenylate synthase"/>
    <property type="match status" value="1"/>
</dbReference>
<dbReference type="EC" id="2.7.7.87" evidence="3 13"/>
<dbReference type="InterPro" id="IPR050156">
    <property type="entry name" value="TC-AMP_synthase_SUA5"/>
</dbReference>
<evidence type="ECO:0000313" key="16">
    <source>
        <dbReference type="Proteomes" id="UP000247515"/>
    </source>
</evidence>
<gene>
    <name evidence="15" type="ORF">C7400_12192</name>
</gene>
<evidence type="ECO:0000256" key="8">
    <source>
        <dbReference type="ARBA" id="ARBA00022695"/>
    </source>
</evidence>
<dbReference type="Gene3D" id="3.40.50.11030">
    <property type="entry name" value="Threonylcarbamoyl-AMP synthase, C-terminal domain"/>
    <property type="match status" value="1"/>
</dbReference>
<dbReference type="PIRSF" id="PIRSF004930">
    <property type="entry name" value="Tln_factor_SUA5"/>
    <property type="match status" value="1"/>
</dbReference>
<keyword evidence="9 13" id="KW-0547">Nucleotide-binding</keyword>
<dbReference type="InterPro" id="IPR005145">
    <property type="entry name" value="Sua5_C"/>
</dbReference>
<evidence type="ECO:0000256" key="7">
    <source>
        <dbReference type="ARBA" id="ARBA00022694"/>
    </source>
</evidence>
<evidence type="ECO:0000256" key="10">
    <source>
        <dbReference type="ARBA" id="ARBA00022840"/>
    </source>
</evidence>
<protein>
    <recommendedName>
        <fullName evidence="4 13">Threonylcarbamoyl-AMP synthase</fullName>
        <shortName evidence="13">TC-AMP synthase</shortName>
        <ecNumber evidence="3 13">2.7.7.87</ecNumber>
    </recommendedName>
    <alternativeName>
        <fullName evidence="11 13">L-threonylcarbamoyladenylate synthase</fullName>
    </alternativeName>
</protein>
<dbReference type="InterPro" id="IPR010923">
    <property type="entry name" value="T(6)A37_SUA5"/>
</dbReference>
<dbReference type="InterPro" id="IPR038385">
    <property type="entry name" value="Sua5/YwlC_C"/>
</dbReference>
<keyword evidence="6 13" id="KW-0808">Transferase</keyword>
<dbReference type="Proteomes" id="UP000247515">
    <property type="component" value="Unassembled WGS sequence"/>
</dbReference>
<dbReference type="InterPro" id="IPR017945">
    <property type="entry name" value="DHBP_synth_RibB-like_a/b_dom"/>
</dbReference>
<dbReference type="EMBL" id="QJJV01000021">
    <property type="protein sequence ID" value="PXX10615.1"/>
    <property type="molecule type" value="Genomic_DNA"/>
</dbReference>
<evidence type="ECO:0000256" key="6">
    <source>
        <dbReference type="ARBA" id="ARBA00022679"/>
    </source>
</evidence>
<dbReference type="PROSITE" id="PS51163">
    <property type="entry name" value="YRDC"/>
    <property type="match status" value="1"/>
</dbReference>
<comment type="catalytic activity">
    <reaction evidence="12 13">
        <text>L-threonine + hydrogencarbonate + ATP = L-threonylcarbamoyladenylate + diphosphate + H2O</text>
        <dbReference type="Rhea" id="RHEA:36407"/>
        <dbReference type="ChEBI" id="CHEBI:15377"/>
        <dbReference type="ChEBI" id="CHEBI:17544"/>
        <dbReference type="ChEBI" id="CHEBI:30616"/>
        <dbReference type="ChEBI" id="CHEBI:33019"/>
        <dbReference type="ChEBI" id="CHEBI:57926"/>
        <dbReference type="ChEBI" id="CHEBI:73682"/>
        <dbReference type="EC" id="2.7.7.87"/>
    </reaction>
</comment>
<feature type="domain" description="YrdC-like" evidence="14">
    <location>
        <begin position="18"/>
        <end position="209"/>
    </location>
</feature>
<dbReference type="Pfam" id="PF01300">
    <property type="entry name" value="Sua5_yciO_yrdC"/>
    <property type="match status" value="1"/>
</dbReference>
<organism evidence="15 16">
    <name type="scientific">Paraburkholderia tropica</name>
    <dbReference type="NCBI Taxonomy" id="92647"/>
    <lineage>
        <taxon>Bacteria</taxon>
        <taxon>Pseudomonadati</taxon>
        <taxon>Pseudomonadota</taxon>
        <taxon>Betaproteobacteria</taxon>
        <taxon>Burkholderiales</taxon>
        <taxon>Burkholderiaceae</taxon>
        <taxon>Paraburkholderia</taxon>
    </lineage>
</organism>
<evidence type="ECO:0000256" key="1">
    <source>
        <dbReference type="ARBA" id="ARBA00004496"/>
    </source>
</evidence>
<keyword evidence="10 13" id="KW-0067">ATP-binding</keyword>
<reference evidence="15 16" key="1">
    <citation type="submission" date="2018-05" db="EMBL/GenBank/DDBJ databases">
        <title>Genomic Encyclopedia of Type Strains, Phase IV (KMG-V): Genome sequencing to study the core and pangenomes of soil and plant-associated prokaryotes.</title>
        <authorList>
            <person name="Whitman W."/>
        </authorList>
    </citation>
    <scope>NUCLEOTIDE SEQUENCE [LARGE SCALE GENOMIC DNA]</scope>
    <source>
        <strain evidence="15 16">SIr-6563</strain>
    </source>
</reference>
<dbReference type="SUPFAM" id="SSF55821">
    <property type="entry name" value="YrdC/RibB"/>
    <property type="match status" value="1"/>
</dbReference>
<keyword evidence="7 13" id="KW-0819">tRNA processing</keyword>
<evidence type="ECO:0000259" key="14">
    <source>
        <dbReference type="PROSITE" id="PS51163"/>
    </source>
</evidence>
<comment type="subcellular location">
    <subcellularLocation>
        <location evidence="1 13">Cytoplasm</location>
    </subcellularLocation>
</comment>
<dbReference type="PANTHER" id="PTHR17490:SF16">
    <property type="entry name" value="THREONYLCARBAMOYL-AMP SYNTHASE"/>
    <property type="match status" value="1"/>
</dbReference>
<accession>A0ABX5MMF8</accession>
<evidence type="ECO:0000256" key="9">
    <source>
        <dbReference type="ARBA" id="ARBA00022741"/>
    </source>
</evidence>
<evidence type="ECO:0000256" key="3">
    <source>
        <dbReference type="ARBA" id="ARBA00012584"/>
    </source>
</evidence>
<evidence type="ECO:0000256" key="12">
    <source>
        <dbReference type="ARBA" id="ARBA00048366"/>
    </source>
</evidence>
<evidence type="ECO:0000256" key="11">
    <source>
        <dbReference type="ARBA" id="ARBA00029774"/>
    </source>
</evidence>
<dbReference type="Gene3D" id="3.90.870.10">
    <property type="entry name" value="DHBP synthase"/>
    <property type="match status" value="1"/>
</dbReference>
<keyword evidence="16" id="KW-1185">Reference proteome</keyword>
<evidence type="ECO:0000256" key="5">
    <source>
        <dbReference type="ARBA" id="ARBA00022490"/>
    </source>
</evidence>
<dbReference type="GeneID" id="61303191"/>
<evidence type="ECO:0000256" key="4">
    <source>
        <dbReference type="ARBA" id="ARBA00015492"/>
    </source>
</evidence>
<proteinExistence type="inferred from homology"/>
<dbReference type="RefSeq" id="WP_065059299.1">
    <property type="nucleotide sequence ID" value="NZ_CADFGS010000023.1"/>
</dbReference>
<sequence length="349" mass="36503">MSEQPHSAASSVASPLTDADIEHAAALLDAGELVAFPTETVYGLGGDAASPEAVARIYAAKGRPANHPVIVHLPPGGDPQYWAAEWPEAAQKLVDAFWPGPLTLIVKRHARIPDAVSGGQDSVGLRCPSHPVAQKLLAAFSARRGGHGGVAAPSANRFGHVSPTTAQHVRDEFGATVHVLDGGACDVGIESTILDLSRGFPALLRPGHVSPHDIARVLGEAPRLPDGSDATAPRASGTLKAHYAPRTPLALQPFEALEPQLAAARAAGETVALVARASRAGAWAQAANVHFVAAPEEPQAYARELYGLLRALDRANVSRILIEKLPETIEWIAVNDRLGRAAAAFEAQE</sequence>